<evidence type="ECO:0000313" key="7">
    <source>
        <dbReference type="EMBL" id="VDN02730.1"/>
    </source>
</evidence>
<evidence type="ECO:0000256" key="3">
    <source>
        <dbReference type="PROSITE-ProRule" id="PRU00266"/>
    </source>
</evidence>
<keyword evidence="8" id="KW-1185">Reference proteome</keyword>
<sequence length="624" mass="72222">MAEMQQVESSGKQGDEFVVPSLKDKVVDLEISISEPKLEYMQPSFAVEPSADVDYGLDVIKSGTIIDRICFKNRKADTFLVIGRLPLCDIQLEHPTISRYHCIIQYGEDLINKTGKGWFIYDLGSTHGTKLNKKMIPSKQYIRIRVGHVLQFGGSTRIMTLFGPSCDTEPEWKYSPTEMRQLINQKKLCDKMEQEKQKESQDEESNDGITWGIDFDEEEAYAHSCELTNFQDQEEKYRDDPLKVLSRFFEQEGFDMEFTYEEEGSGHNHKWTCTIELPINTATGQSLIESATCCGSKKESQVLCAFNACKTLDRHGVLYRSLNKTRRKAKNLAENDYYDSDEDTYFDRTGQIEENREKRRLRDLKMQDHVTAEVETLQTLMKKITSIDKEVSEVEARLALYETSKKMRNDEDDEDLDKYCKRLEKHYNEDNNSMSTKAEKSLLRQRLVYLKHEKERLEKLAKIAQPVELPPLKIPSSNSIVSLSASTIKKLMKIRRDKCSAANRKENSDSKEPPSDTFIIESVDSSPFIPEVEDDEKSRKTISVEVMLNNETDFNRKQSKTSAEEECPKRKRIRMRNTFSRQEKNSGYEEITDRMDEDYITWMPPENQSGDGTTSLNAKFKGRY</sequence>
<dbReference type="PROSITE" id="PS50137">
    <property type="entry name" value="DS_RBD"/>
    <property type="match status" value="1"/>
</dbReference>
<dbReference type="PROSITE" id="PS50006">
    <property type="entry name" value="FHA_DOMAIN"/>
    <property type="match status" value="1"/>
</dbReference>
<comment type="cofactor">
    <cofactor evidence="1">
        <name>Mg(2+)</name>
        <dbReference type="ChEBI" id="CHEBI:18420"/>
    </cofactor>
</comment>
<dbReference type="SMART" id="SM00240">
    <property type="entry name" value="FHA"/>
    <property type="match status" value="1"/>
</dbReference>
<dbReference type="InterPro" id="IPR000253">
    <property type="entry name" value="FHA_dom"/>
</dbReference>
<keyword evidence="3" id="KW-0694">RNA-binding</keyword>
<feature type="region of interest" description="Disordered" evidence="4">
    <location>
        <begin position="603"/>
        <end position="624"/>
    </location>
</feature>
<dbReference type="InterPro" id="IPR038248">
    <property type="entry name" value="Dicer_dimer_sf"/>
</dbReference>
<dbReference type="GO" id="GO:0016891">
    <property type="term" value="F:RNA endonuclease activity producing 5'-phosphomonoesters, hydrolytic mechanism"/>
    <property type="evidence" value="ECO:0007669"/>
    <property type="project" value="InterPro"/>
</dbReference>
<evidence type="ECO:0000256" key="1">
    <source>
        <dbReference type="ARBA" id="ARBA00001946"/>
    </source>
</evidence>
<dbReference type="CDD" id="cd22677">
    <property type="entry name" value="FHA_Kanadaptin"/>
    <property type="match status" value="1"/>
</dbReference>
<dbReference type="Pfam" id="PF00498">
    <property type="entry name" value="FHA"/>
    <property type="match status" value="1"/>
</dbReference>
<evidence type="ECO:0000313" key="9">
    <source>
        <dbReference type="WBParaSite" id="TCLT_0000549101-mRNA-1"/>
    </source>
</evidence>
<evidence type="ECO:0000259" key="6">
    <source>
        <dbReference type="PROSITE" id="PS50137"/>
    </source>
</evidence>
<gene>
    <name evidence="7" type="ORF">TCLT_LOCUS5480</name>
</gene>
<dbReference type="OrthoDB" id="433755at2759"/>
<accession>A0A0N5CYH0</accession>
<reference evidence="7 8" key="2">
    <citation type="submission" date="2018-11" db="EMBL/GenBank/DDBJ databases">
        <authorList>
            <consortium name="Pathogen Informatics"/>
        </authorList>
    </citation>
    <scope>NUCLEOTIDE SEQUENCE [LARGE SCALE GENOMIC DNA]</scope>
</reference>
<dbReference type="Gene3D" id="2.60.200.20">
    <property type="match status" value="1"/>
</dbReference>
<dbReference type="CDD" id="cd19856">
    <property type="entry name" value="DSRM_Kanadaptin"/>
    <property type="match status" value="1"/>
</dbReference>
<organism evidence="9">
    <name type="scientific">Thelazia callipaeda</name>
    <name type="common">Oriental eyeworm</name>
    <name type="synonym">Parasitic nematode</name>
    <dbReference type="NCBI Taxonomy" id="103827"/>
    <lineage>
        <taxon>Eukaryota</taxon>
        <taxon>Metazoa</taxon>
        <taxon>Ecdysozoa</taxon>
        <taxon>Nematoda</taxon>
        <taxon>Chromadorea</taxon>
        <taxon>Rhabditida</taxon>
        <taxon>Spirurina</taxon>
        <taxon>Spiruromorpha</taxon>
        <taxon>Thelazioidea</taxon>
        <taxon>Thelaziidae</taxon>
        <taxon>Thelazia</taxon>
    </lineage>
</organism>
<feature type="compositionally biased region" description="Polar residues" evidence="4">
    <location>
        <begin position="606"/>
        <end position="617"/>
    </location>
</feature>
<dbReference type="Gene3D" id="3.30.160.380">
    <property type="entry name" value="Dicer dimerisation domain"/>
    <property type="match status" value="1"/>
</dbReference>
<dbReference type="InterPro" id="IPR008984">
    <property type="entry name" value="SMAD_FHA_dom_sf"/>
</dbReference>
<evidence type="ECO:0000313" key="8">
    <source>
        <dbReference type="Proteomes" id="UP000276776"/>
    </source>
</evidence>
<dbReference type="AlphaFoldDB" id="A0A0N5CYH0"/>
<dbReference type="EMBL" id="UYYF01004341">
    <property type="protein sequence ID" value="VDN02730.1"/>
    <property type="molecule type" value="Genomic_DNA"/>
</dbReference>
<dbReference type="InterPro" id="IPR014720">
    <property type="entry name" value="dsRBD_dom"/>
</dbReference>
<evidence type="ECO:0000256" key="2">
    <source>
        <dbReference type="ARBA" id="ARBA00022801"/>
    </source>
</evidence>
<dbReference type="Pfam" id="PF03368">
    <property type="entry name" value="Dicer_dimer"/>
    <property type="match status" value="1"/>
</dbReference>
<feature type="domain" description="FHA" evidence="5">
    <location>
        <begin position="80"/>
        <end position="136"/>
    </location>
</feature>
<feature type="compositionally biased region" description="Basic and acidic residues" evidence="4">
    <location>
        <begin position="499"/>
        <end position="514"/>
    </location>
</feature>
<dbReference type="InterPro" id="IPR050923">
    <property type="entry name" value="Cell_Proc_Reg/RNA_Proc"/>
</dbReference>
<dbReference type="STRING" id="103827.A0A0N5CYH0"/>
<dbReference type="OMA" id="QQAIWTF"/>
<name>A0A0N5CYH0_THECL</name>
<dbReference type="GO" id="GO:0003723">
    <property type="term" value="F:RNA binding"/>
    <property type="evidence" value="ECO:0007669"/>
    <property type="project" value="UniProtKB-UniRule"/>
</dbReference>
<feature type="domain" description="DRBM" evidence="6">
    <location>
        <begin position="240"/>
        <end position="314"/>
    </location>
</feature>
<keyword evidence="2" id="KW-0378">Hydrolase</keyword>
<dbReference type="PANTHER" id="PTHR23308">
    <property type="entry name" value="NUCLEAR INHIBITOR OF PROTEIN PHOSPHATASE-1"/>
    <property type="match status" value="1"/>
</dbReference>
<dbReference type="WBParaSite" id="TCLT_0000549101-mRNA-1">
    <property type="protein sequence ID" value="TCLT_0000549101-mRNA-1"/>
    <property type="gene ID" value="TCLT_0000549101"/>
</dbReference>
<reference evidence="9" key="1">
    <citation type="submission" date="2017-02" db="UniProtKB">
        <authorList>
            <consortium name="WormBaseParasite"/>
        </authorList>
    </citation>
    <scope>IDENTIFICATION</scope>
</reference>
<dbReference type="InterPro" id="IPR005034">
    <property type="entry name" value="Dicer_dimerisation"/>
</dbReference>
<feature type="region of interest" description="Disordered" evidence="4">
    <location>
        <begin position="499"/>
        <end position="518"/>
    </location>
</feature>
<dbReference type="SUPFAM" id="SSF49879">
    <property type="entry name" value="SMAD/FHA domain"/>
    <property type="match status" value="1"/>
</dbReference>
<dbReference type="Proteomes" id="UP000276776">
    <property type="component" value="Unassembled WGS sequence"/>
</dbReference>
<protein>
    <submittedName>
        <fullName evidence="9">FHA domain-containing protein</fullName>
    </submittedName>
</protein>
<evidence type="ECO:0000256" key="4">
    <source>
        <dbReference type="SAM" id="MobiDB-lite"/>
    </source>
</evidence>
<evidence type="ECO:0000259" key="5">
    <source>
        <dbReference type="PROSITE" id="PS50006"/>
    </source>
</evidence>
<proteinExistence type="predicted"/>